<dbReference type="AlphaFoldDB" id="A0AAV6LGX1"/>
<dbReference type="Proteomes" id="UP000823749">
    <property type="component" value="Chromosome 1"/>
</dbReference>
<comment type="caution">
    <text evidence="1">The sequence shown here is derived from an EMBL/GenBank/DDBJ whole genome shotgun (WGS) entry which is preliminary data.</text>
</comment>
<proteinExistence type="predicted"/>
<evidence type="ECO:0008006" key="3">
    <source>
        <dbReference type="Google" id="ProtNLM"/>
    </source>
</evidence>
<keyword evidence="2" id="KW-1185">Reference proteome</keyword>
<name>A0AAV6LGX1_9ERIC</name>
<reference evidence="1" key="1">
    <citation type="submission" date="2020-08" db="EMBL/GenBank/DDBJ databases">
        <title>Plant Genome Project.</title>
        <authorList>
            <person name="Zhang R.-G."/>
        </authorList>
    </citation>
    <scope>NUCLEOTIDE SEQUENCE</scope>
    <source>
        <strain evidence="1">WSP0</strain>
        <tissue evidence="1">Leaf</tissue>
    </source>
</reference>
<accession>A0AAV6LGX1</accession>
<dbReference type="EMBL" id="JACTNZ010000001">
    <property type="protein sequence ID" value="KAG5564001.1"/>
    <property type="molecule type" value="Genomic_DNA"/>
</dbReference>
<evidence type="ECO:0000313" key="1">
    <source>
        <dbReference type="EMBL" id="KAG5564001.1"/>
    </source>
</evidence>
<protein>
    <recommendedName>
        <fullName evidence="3">F-box domain-containing protein</fullName>
    </recommendedName>
</protein>
<organism evidence="1 2">
    <name type="scientific">Rhododendron griersonianum</name>
    <dbReference type="NCBI Taxonomy" id="479676"/>
    <lineage>
        <taxon>Eukaryota</taxon>
        <taxon>Viridiplantae</taxon>
        <taxon>Streptophyta</taxon>
        <taxon>Embryophyta</taxon>
        <taxon>Tracheophyta</taxon>
        <taxon>Spermatophyta</taxon>
        <taxon>Magnoliopsida</taxon>
        <taxon>eudicotyledons</taxon>
        <taxon>Gunneridae</taxon>
        <taxon>Pentapetalae</taxon>
        <taxon>asterids</taxon>
        <taxon>Ericales</taxon>
        <taxon>Ericaceae</taxon>
        <taxon>Ericoideae</taxon>
        <taxon>Rhodoreae</taxon>
        <taxon>Rhododendron</taxon>
    </lineage>
</organism>
<evidence type="ECO:0000313" key="2">
    <source>
        <dbReference type="Proteomes" id="UP000823749"/>
    </source>
</evidence>
<sequence>MKNLFLFFSNSSTMKKQGGHGYFPDDCWELIFQKLREDDERHLDSISLVSKRFLSISNRVKLSLKYINNKTPPLLPNLLRRFRHIEAIFIHDNPRKDIDGLVDLISRSAVLNLQAIKFRWCMTEPPRDGFKALALNKNIKNNLKVLDCSGFNPIQDSDLVLIADFARDRLVIRLDFFGRKPIAHHPFDKIPQPKYHVQITTTTTSILDSIGQEISTIVSPVSITMPGNVAVHVGLGNLHGVAHTRLRG</sequence>
<gene>
    <name evidence="1" type="ORF">RHGRI_000244</name>
</gene>